<dbReference type="PROSITE" id="PS51192">
    <property type="entry name" value="HELICASE_ATP_BIND_1"/>
    <property type="match status" value="1"/>
</dbReference>
<dbReference type="Gene3D" id="2.40.10.170">
    <property type="match status" value="1"/>
</dbReference>
<keyword evidence="3 9" id="KW-0227">DNA damage</keyword>
<dbReference type="PANTHER" id="PTHR47964:SF1">
    <property type="entry name" value="ATP-DEPENDENT DNA HELICASE HOMOLOG RECG, CHLOROPLASTIC"/>
    <property type="match status" value="1"/>
</dbReference>
<reference evidence="12 13" key="1">
    <citation type="submission" date="2017-08" db="EMBL/GenBank/DDBJ databases">
        <title>Reclassification of Bisgaard taxon 37 and 44.</title>
        <authorList>
            <person name="Christensen H."/>
        </authorList>
    </citation>
    <scope>NUCLEOTIDE SEQUENCE [LARGE SCALE GENOMIC DNA]</scope>
    <source>
        <strain evidence="12 13">B96_3</strain>
    </source>
</reference>
<evidence type="ECO:0000256" key="7">
    <source>
        <dbReference type="ARBA" id="ARBA00023125"/>
    </source>
</evidence>
<feature type="domain" description="Helicase ATP-binding" evidence="10">
    <location>
        <begin position="751"/>
        <end position="912"/>
    </location>
</feature>
<dbReference type="InterPro" id="IPR036101">
    <property type="entry name" value="CarD-like/TRCF_RID_sf"/>
</dbReference>
<dbReference type="InterPro" id="IPR041471">
    <property type="entry name" value="UvrB_inter"/>
</dbReference>
<dbReference type="EMBL" id="NRHC01000126">
    <property type="protein sequence ID" value="RIY31138.1"/>
    <property type="molecule type" value="Genomic_DNA"/>
</dbReference>
<dbReference type="Pfam" id="PF00270">
    <property type="entry name" value="DEAD"/>
    <property type="match status" value="1"/>
</dbReference>
<dbReference type="Pfam" id="PF17757">
    <property type="entry name" value="UvrB_inter"/>
    <property type="match status" value="1"/>
</dbReference>
<dbReference type="InterPro" id="IPR047112">
    <property type="entry name" value="RecG/Mfd"/>
</dbReference>
<dbReference type="GO" id="GO:0006355">
    <property type="term" value="P:regulation of DNA-templated transcription"/>
    <property type="evidence" value="ECO:0007669"/>
    <property type="project" value="UniProtKB-UniRule"/>
</dbReference>
<keyword evidence="4 9" id="KW-0378">Hydrolase</keyword>
<comment type="caution">
    <text evidence="12">The sequence shown here is derived from an EMBL/GenBank/DDBJ whole genome shotgun (WGS) entry which is preliminary data.</text>
</comment>
<evidence type="ECO:0000256" key="8">
    <source>
        <dbReference type="ARBA" id="ARBA00023204"/>
    </source>
</evidence>
<dbReference type="CDD" id="cd17991">
    <property type="entry name" value="DEXHc_TRCF"/>
    <property type="match status" value="1"/>
</dbReference>
<dbReference type="SMART" id="SM00982">
    <property type="entry name" value="TRCF"/>
    <property type="match status" value="1"/>
</dbReference>
<dbReference type="PROSITE" id="PS51194">
    <property type="entry name" value="HELICASE_CTER"/>
    <property type="match status" value="1"/>
</dbReference>
<dbReference type="HAMAP" id="MF_00969">
    <property type="entry name" value="TRCF"/>
    <property type="match status" value="1"/>
</dbReference>
<evidence type="ECO:0000259" key="11">
    <source>
        <dbReference type="PROSITE" id="PS51194"/>
    </source>
</evidence>
<protein>
    <recommendedName>
        <fullName evidence="9">Transcription-repair-coupling factor</fullName>
        <shortName evidence="9">TRCF</shortName>
        <ecNumber evidence="9">3.6.4.-</ecNumber>
    </recommendedName>
</protein>
<keyword evidence="5" id="KW-0347">Helicase</keyword>
<comment type="similarity">
    <text evidence="9">In the C-terminal section; belongs to the helicase family. RecG subfamily.</text>
</comment>
<evidence type="ECO:0000256" key="5">
    <source>
        <dbReference type="ARBA" id="ARBA00022806"/>
    </source>
</evidence>
<dbReference type="GO" id="GO:0005524">
    <property type="term" value="F:ATP binding"/>
    <property type="evidence" value="ECO:0007669"/>
    <property type="project" value="UniProtKB-UniRule"/>
</dbReference>
<dbReference type="SMART" id="SM00490">
    <property type="entry name" value="HELICc"/>
    <property type="match status" value="1"/>
</dbReference>
<comment type="subcellular location">
    <subcellularLocation>
        <location evidence="9">Cytoplasm</location>
    </subcellularLocation>
</comment>
<dbReference type="NCBIfam" id="TIGR00580">
    <property type="entry name" value="mfd"/>
    <property type="match status" value="1"/>
</dbReference>
<dbReference type="InterPro" id="IPR011545">
    <property type="entry name" value="DEAD/DEAH_box_helicase_dom"/>
</dbReference>
<dbReference type="SUPFAM" id="SSF52540">
    <property type="entry name" value="P-loop containing nucleoside triphosphate hydrolases"/>
    <property type="match status" value="2"/>
</dbReference>
<keyword evidence="1 9" id="KW-0963">Cytoplasm</keyword>
<gene>
    <name evidence="9 12" type="primary">mfd</name>
    <name evidence="12" type="ORF">CKF54_07480</name>
</gene>
<proteinExistence type="inferred from homology"/>
<dbReference type="Pfam" id="PF02559">
    <property type="entry name" value="CarD_TRCF_RID"/>
    <property type="match status" value="1"/>
</dbReference>
<dbReference type="Gene3D" id="3.30.2060.10">
    <property type="entry name" value="Penicillin-binding protein 1b domain"/>
    <property type="match status" value="1"/>
</dbReference>
<keyword evidence="2 9" id="KW-0547">Nucleotide-binding</keyword>
<dbReference type="EC" id="3.6.4.-" evidence="9"/>
<dbReference type="InterPro" id="IPR005118">
    <property type="entry name" value="TRCF_C"/>
</dbReference>
<dbReference type="SMART" id="SM00487">
    <property type="entry name" value="DEXDc"/>
    <property type="match status" value="1"/>
</dbReference>
<dbReference type="Gene3D" id="3.40.50.300">
    <property type="entry name" value="P-loop containing nucleotide triphosphate hydrolases"/>
    <property type="match status" value="2"/>
</dbReference>
<evidence type="ECO:0000256" key="6">
    <source>
        <dbReference type="ARBA" id="ARBA00022840"/>
    </source>
</evidence>
<name>A0A3A1Y1N2_9GAMM</name>
<feature type="domain" description="Helicase C-terminal" evidence="11">
    <location>
        <begin position="930"/>
        <end position="1090"/>
    </location>
</feature>
<dbReference type="InterPro" id="IPR003711">
    <property type="entry name" value="CarD-like/TRCF_RID"/>
</dbReference>
<dbReference type="GO" id="GO:0003678">
    <property type="term" value="F:DNA helicase activity"/>
    <property type="evidence" value="ECO:0007669"/>
    <property type="project" value="TreeGrafter"/>
</dbReference>
<evidence type="ECO:0000259" key="10">
    <source>
        <dbReference type="PROSITE" id="PS51192"/>
    </source>
</evidence>
<dbReference type="Proteomes" id="UP000265691">
    <property type="component" value="Unassembled WGS sequence"/>
</dbReference>
<evidence type="ECO:0000313" key="13">
    <source>
        <dbReference type="Proteomes" id="UP000265691"/>
    </source>
</evidence>
<evidence type="ECO:0000256" key="4">
    <source>
        <dbReference type="ARBA" id="ARBA00022801"/>
    </source>
</evidence>
<dbReference type="GO" id="GO:0016787">
    <property type="term" value="F:hydrolase activity"/>
    <property type="evidence" value="ECO:0007669"/>
    <property type="project" value="UniProtKB-KW"/>
</dbReference>
<dbReference type="Gene3D" id="3.40.50.11180">
    <property type="match status" value="1"/>
</dbReference>
<dbReference type="GO" id="GO:0005737">
    <property type="term" value="C:cytoplasm"/>
    <property type="evidence" value="ECO:0007669"/>
    <property type="project" value="UniProtKB-SubCell"/>
</dbReference>
<dbReference type="RefSeq" id="WP_119525734.1">
    <property type="nucleotide sequence ID" value="NZ_NRHC01000126.1"/>
</dbReference>
<sequence length="1390" mass="158187">MKNLEQLSLPFALDFNGSKISRVVEAAVPFLLQQQLLDLQAQEDKNQLVVITNSNNQAEYLYNFLSELAKDNYKVFYCPDWGTLAYDQYSPSPQIISERINFLQALGNKQAGIYIISLATALHKFAPANYLVSSTNYHVGQQRSRNQVYQDLIAAGYREVEIVYEPGEFTKAGKNINFFPVGANLPYRISFFEDEIERIRQFTPEDQSVVATTDSIKISHGSEYPIDKAGQENFISNFANYFGHISVENGSVYDLVKGGIIPQGSQYYLPLFFNQPLDSLADYLDKSSQVVYFSGTESLAEIFLQENQRRYQERTSNSNWPPVKVEDLYLSHQELFSALGQKSHLIEYEDYFTSLTHIAVNSEEVVSPSPEQIAQTSPFLPLDNLQQGFLQNSIGNKETIAENKYFAYSEQQKLISLGLNRANQPILGDRTLEFLKQANALTLKNVFAPNISENHQLFRLVQFIRKLKANFTNVHITFSAANQGRLTSFFDLLEDLPIKFTEANNDKYSLAQQYANTFKNIPVISIGNKEYNRLQRKDPASVANPIVFNCVISPLNAGFAYYDENKKTAYIILSEQDILGSFVTRSRTLAKARQKSTTQVIQGLLELRPNQLLVHQNHGICRFVGLKTTEYTPGMPQEMLELEFADTNLFVPVRDLHLLSLYSQQEIYNVSKEQLSAVSGRKAKRWLKQREKALESIRDLAAKLLDVQSRRMLEKGFVFTIYEDEYRKFVSQFRYEETPDQYAVIQQVLDDMSSDKKMDRLICGDVGFGKTEIAMRAAFVAITNAKQVAILVPTTLLAQQHYESFRDRFAYTGANVEIISRFNSEATNQRILQKLEDGLVDILIGTHSILKKRVKFKDIGLLIIDEEHQFGVRQKEVIKEMKTNVDVITMTATPIPRTLNLALNGFRDISLISTPPANRLSIVTKMYNNDDDDIIREAINREIQRGGQVFFIHNDVESMPAIVRRLAELVPHARIAFGNGQMSKVQLEEVMMGFHNQRYNILVCTTIIETGIDVPNANTIIINNSQNFGMAQLHQLRGRVGRSFRQAYAYLLVPSVQNLNPEALLRLKSLIEIDSLGAGYILATHDLEIRGAGEILGDQQSGKIDTIGYSLYMSMLQNAVKQLRNNKEIDLESLADKRIDIDLNIVTLIPSSYIAIPNLRVFYYRQINSATSEFQLDEIANNMIENYGTLPVSVRALIMINKLRIRYKDAGIKSILASKTQAIITWENSEHLNSEAAYALLMKYNDAFATTPSSFIIKHLAGDDLERLRKIAKVLDVIIDKSKLQQENTDLVDATNSYERKKDKGQRVIKSGTTKLSSQLYSEQLDDEVRSIKYDMLDAVRQEIDKEFEEKTEEVDEIERSVSLNPTFVSEVQNLTQVKKRGRPRKKQPE</sequence>
<evidence type="ECO:0000256" key="1">
    <source>
        <dbReference type="ARBA" id="ARBA00022490"/>
    </source>
</evidence>
<evidence type="ECO:0000313" key="12">
    <source>
        <dbReference type="EMBL" id="RIY31138.1"/>
    </source>
</evidence>
<dbReference type="SUPFAM" id="SSF141259">
    <property type="entry name" value="CarD-like"/>
    <property type="match status" value="1"/>
</dbReference>
<dbReference type="InterPro" id="IPR001650">
    <property type="entry name" value="Helicase_C-like"/>
</dbReference>
<dbReference type="InterPro" id="IPR037235">
    <property type="entry name" value="TRCF-like_C_D7"/>
</dbReference>
<dbReference type="Pfam" id="PF03461">
    <property type="entry name" value="TRCF"/>
    <property type="match status" value="1"/>
</dbReference>
<comment type="function">
    <text evidence="9">Couples transcription and DNA repair by recognizing RNA polymerase (RNAP) stalled at DNA lesions. Mediates ATP-dependent release of RNAP and its truncated transcript from the DNA, and recruitment of nucleotide excision repair machinery to the damaged site.</text>
</comment>
<comment type="similarity">
    <text evidence="9">In the N-terminal section; belongs to the UvrB family.</text>
</comment>
<dbReference type="PANTHER" id="PTHR47964">
    <property type="entry name" value="ATP-DEPENDENT DNA HELICASE HOMOLOG RECG, CHLOROPLASTIC"/>
    <property type="match status" value="1"/>
</dbReference>
<dbReference type="Pfam" id="PF00271">
    <property type="entry name" value="Helicase_C"/>
    <property type="match status" value="1"/>
</dbReference>
<dbReference type="SMART" id="SM01058">
    <property type="entry name" value="CarD_TRCF"/>
    <property type="match status" value="1"/>
</dbReference>
<accession>A0A3A1Y1N2</accession>
<dbReference type="InterPro" id="IPR027417">
    <property type="entry name" value="P-loop_NTPase"/>
</dbReference>
<organism evidence="12 13">
    <name type="scientific">Psittacicella hinzii</name>
    <dbReference type="NCBI Taxonomy" id="2028575"/>
    <lineage>
        <taxon>Bacteria</taxon>
        <taxon>Pseudomonadati</taxon>
        <taxon>Pseudomonadota</taxon>
        <taxon>Gammaproteobacteria</taxon>
        <taxon>Pasteurellales</taxon>
        <taxon>Psittacicellaceae</taxon>
        <taxon>Psittacicella</taxon>
    </lineage>
</organism>
<keyword evidence="6 9" id="KW-0067">ATP-binding</keyword>
<keyword evidence="8 9" id="KW-0234">DNA repair</keyword>
<evidence type="ECO:0000256" key="2">
    <source>
        <dbReference type="ARBA" id="ARBA00022741"/>
    </source>
</evidence>
<dbReference type="InterPro" id="IPR014001">
    <property type="entry name" value="Helicase_ATP-bd"/>
</dbReference>
<dbReference type="SUPFAM" id="SSF143517">
    <property type="entry name" value="TRCF domain-like"/>
    <property type="match status" value="1"/>
</dbReference>
<evidence type="ECO:0000256" key="3">
    <source>
        <dbReference type="ARBA" id="ARBA00022763"/>
    </source>
</evidence>
<dbReference type="OrthoDB" id="9804325at2"/>
<dbReference type="InterPro" id="IPR004576">
    <property type="entry name" value="Mfd"/>
</dbReference>
<evidence type="ECO:0000256" key="9">
    <source>
        <dbReference type="HAMAP-Rule" id="MF_00969"/>
    </source>
</evidence>
<keyword evidence="7 9" id="KW-0238">DNA-binding</keyword>
<keyword evidence="13" id="KW-1185">Reference proteome</keyword>
<dbReference type="GO" id="GO:0000716">
    <property type="term" value="P:transcription-coupled nucleotide-excision repair, DNA damage recognition"/>
    <property type="evidence" value="ECO:0007669"/>
    <property type="project" value="UniProtKB-UniRule"/>
</dbReference>
<dbReference type="GO" id="GO:0003684">
    <property type="term" value="F:damaged DNA binding"/>
    <property type="evidence" value="ECO:0007669"/>
    <property type="project" value="InterPro"/>
</dbReference>
<dbReference type="Gene3D" id="3.90.1150.50">
    <property type="entry name" value="Transcription-repair-coupling factor, D7 domain"/>
    <property type="match status" value="1"/>
</dbReference>